<evidence type="ECO:0000313" key="2">
    <source>
        <dbReference type="EMBL" id="HIU14329.1"/>
    </source>
</evidence>
<dbReference type="PANTHER" id="PTHR35271">
    <property type="entry name" value="ABC TRANSPORTER, SUBSTRATE-BINDING LIPOPROTEIN-RELATED"/>
    <property type="match status" value="1"/>
</dbReference>
<dbReference type="AlphaFoldDB" id="A0A9D1HRS1"/>
<protein>
    <submittedName>
        <fullName evidence="2">ABC transporter substrate-binding protein</fullName>
    </submittedName>
</protein>
<dbReference type="InterPro" id="IPR028082">
    <property type="entry name" value="Peripla_BP_I"/>
</dbReference>
<dbReference type="Proteomes" id="UP000824175">
    <property type="component" value="Unassembled WGS sequence"/>
</dbReference>
<dbReference type="EMBL" id="DVMJ01000082">
    <property type="protein sequence ID" value="HIU14329.1"/>
    <property type="molecule type" value="Genomic_DNA"/>
</dbReference>
<dbReference type="InterPro" id="IPR007487">
    <property type="entry name" value="ABC_transpt-TYRBP-like"/>
</dbReference>
<proteinExistence type="predicted"/>
<dbReference type="PROSITE" id="PS51257">
    <property type="entry name" value="PROKAR_LIPOPROTEIN"/>
    <property type="match status" value="1"/>
</dbReference>
<dbReference type="Pfam" id="PF04392">
    <property type="entry name" value="ABC_sub_bind"/>
    <property type="match status" value="1"/>
</dbReference>
<reference evidence="2" key="1">
    <citation type="submission" date="2020-10" db="EMBL/GenBank/DDBJ databases">
        <authorList>
            <person name="Gilroy R."/>
        </authorList>
    </citation>
    <scope>NUCLEOTIDE SEQUENCE</scope>
    <source>
        <strain evidence="2">CHK195-11698</strain>
    </source>
</reference>
<dbReference type="CDD" id="cd06325">
    <property type="entry name" value="PBP1_ABC_unchar_transporter"/>
    <property type="match status" value="1"/>
</dbReference>
<dbReference type="SUPFAM" id="SSF53822">
    <property type="entry name" value="Periplasmic binding protein-like I"/>
    <property type="match status" value="1"/>
</dbReference>
<organism evidence="2 3">
    <name type="scientific">Candidatus Fimiplasma intestinipullorum</name>
    <dbReference type="NCBI Taxonomy" id="2840825"/>
    <lineage>
        <taxon>Bacteria</taxon>
        <taxon>Bacillati</taxon>
        <taxon>Bacillota</taxon>
        <taxon>Clostridia</taxon>
        <taxon>Eubacteriales</taxon>
        <taxon>Candidatus Fimiplasma</taxon>
    </lineage>
</organism>
<gene>
    <name evidence="2" type="ORF">IAD15_09710</name>
</gene>
<feature type="chain" id="PRO_5038800971" evidence="1">
    <location>
        <begin position="24"/>
        <end position="321"/>
    </location>
</feature>
<feature type="signal peptide" evidence="1">
    <location>
        <begin position="1"/>
        <end position="23"/>
    </location>
</feature>
<keyword evidence="1" id="KW-0732">Signal</keyword>
<dbReference type="PANTHER" id="PTHR35271:SF1">
    <property type="entry name" value="ABC TRANSPORTER, SUBSTRATE-BINDING LIPOPROTEIN"/>
    <property type="match status" value="1"/>
</dbReference>
<name>A0A9D1HRS1_9FIRM</name>
<evidence type="ECO:0000313" key="3">
    <source>
        <dbReference type="Proteomes" id="UP000824175"/>
    </source>
</evidence>
<reference evidence="2" key="2">
    <citation type="journal article" date="2021" name="PeerJ">
        <title>Extensive microbial diversity within the chicken gut microbiome revealed by metagenomics and culture.</title>
        <authorList>
            <person name="Gilroy R."/>
            <person name="Ravi A."/>
            <person name="Getino M."/>
            <person name="Pursley I."/>
            <person name="Horton D.L."/>
            <person name="Alikhan N.F."/>
            <person name="Baker D."/>
            <person name="Gharbi K."/>
            <person name="Hall N."/>
            <person name="Watson M."/>
            <person name="Adriaenssens E.M."/>
            <person name="Foster-Nyarko E."/>
            <person name="Jarju S."/>
            <person name="Secka A."/>
            <person name="Antonio M."/>
            <person name="Oren A."/>
            <person name="Chaudhuri R.R."/>
            <person name="La Ragione R."/>
            <person name="Hildebrand F."/>
            <person name="Pallen M.J."/>
        </authorList>
    </citation>
    <scope>NUCLEOTIDE SEQUENCE</scope>
    <source>
        <strain evidence="2">CHK195-11698</strain>
    </source>
</reference>
<evidence type="ECO:0000256" key="1">
    <source>
        <dbReference type="SAM" id="SignalP"/>
    </source>
</evidence>
<sequence length="321" mass="33808">MKKTNVFLAAGLCLALLTGCSESNDLTKVGVVQFASHEALDQSREGFINALAEEGFVDGENIELELANAQSDHSSLASISSELSSDSDLILAIGTSTAQQVAQETSTIPIIGAAITDYEAAGLVESNEQPNTNVTGVSDFSSYEKQAELIRTIFPEATRLGIMYTSSEINSETQAKEMERIASEMGFEVTIKTVADATVINDTMTSFAGAIDVLYVPTDNILSSAMPSVTEAASQIGVPVIAGEFNQVSDGALASLGVNYEALGEIAGHQAAAILRGESTPANMPIQYQEELTIYYNSQTASRLGITLPEEITSQGVDLAA</sequence>
<dbReference type="Gene3D" id="3.40.50.2300">
    <property type="match status" value="2"/>
</dbReference>
<accession>A0A9D1HRS1</accession>
<comment type="caution">
    <text evidence="2">The sequence shown here is derived from an EMBL/GenBank/DDBJ whole genome shotgun (WGS) entry which is preliminary data.</text>
</comment>